<comment type="caution">
    <text evidence="2">The sequence shown here is derived from an EMBL/GenBank/DDBJ whole genome shotgun (WGS) entry which is preliminary data.</text>
</comment>
<dbReference type="Gene3D" id="3.60.10.10">
    <property type="entry name" value="Endonuclease/exonuclease/phosphatase"/>
    <property type="match status" value="1"/>
</dbReference>
<feature type="domain" description="Endonuclease/exonuclease/phosphatase" evidence="1">
    <location>
        <begin position="147"/>
        <end position="322"/>
    </location>
</feature>
<keyword evidence="3" id="KW-1185">Reference proteome</keyword>
<sequence>MKYWGVESLTKLGSILGILLKTDHYTMKKTLLQYARLLIEMPLDSMFLEYIEFINDNEVLVRQQVHYEWKPIMCTHCQMLGHDILICKKKGVIRQEWRPEGNANELPKEDSGPIIEPYSKKRCSKSYCCTSLGRQKTRKTNQLLPGLLETKIKEKNINSIAVRTMPGWNWIHNFSHNPKGRIWIAWKPNIYNVELMSLTERMIHCYVIQLHSSKKFYISFIYGVNHESQRHVLWQDLTVITAHMNSVWCILGDFNSVLYKEDRIGGEEIKDHKIKEFAACIETCELTEMQSTRACYSWTNKTTWSRIDRVFINPYWPLLADFTQAAYLSNSLSEHTPIPIQFHDAPKPKSIF</sequence>
<dbReference type="Proteomes" id="UP001153076">
    <property type="component" value="Unassembled WGS sequence"/>
</dbReference>
<organism evidence="2 3">
    <name type="scientific">Carnegiea gigantea</name>
    <dbReference type="NCBI Taxonomy" id="171969"/>
    <lineage>
        <taxon>Eukaryota</taxon>
        <taxon>Viridiplantae</taxon>
        <taxon>Streptophyta</taxon>
        <taxon>Embryophyta</taxon>
        <taxon>Tracheophyta</taxon>
        <taxon>Spermatophyta</taxon>
        <taxon>Magnoliopsida</taxon>
        <taxon>eudicotyledons</taxon>
        <taxon>Gunneridae</taxon>
        <taxon>Pentapetalae</taxon>
        <taxon>Caryophyllales</taxon>
        <taxon>Cactineae</taxon>
        <taxon>Cactaceae</taxon>
        <taxon>Cactoideae</taxon>
        <taxon>Echinocereeae</taxon>
        <taxon>Carnegiea</taxon>
    </lineage>
</organism>
<gene>
    <name evidence="2" type="ORF">Cgig2_011170</name>
</gene>
<reference evidence="2" key="1">
    <citation type="submission" date="2022-04" db="EMBL/GenBank/DDBJ databases">
        <title>Carnegiea gigantea Genome sequencing and assembly v2.</title>
        <authorList>
            <person name="Copetti D."/>
            <person name="Sanderson M.J."/>
            <person name="Burquez A."/>
            <person name="Wojciechowski M.F."/>
        </authorList>
    </citation>
    <scope>NUCLEOTIDE SEQUENCE</scope>
    <source>
        <strain evidence="2">SGP5-SGP5p</strain>
        <tissue evidence="2">Aerial part</tissue>
    </source>
</reference>
<dbReference type="PANTHER" id="PTHR33710:SF78">
    <property type="entry name" value="ENDONUCLEASE_EXONUCLEASE_PHOSPHATASE DOMAIN-CONTAINING PROTEIN"/>
    <property type="match status" value="1"/>
</dbReference>
<dbReference type="PANTHER" id="PTHR33710">
    <property type="entry name" value="BNAC02G09200D PROTEIN"/>
    <property type="match status" value="1"/>
</dbReference>
<dbReference type="InterPro" id="IPR005135">
    <property type="entry name" value="Endo/exonuclease/phosphatase"/>
</dbReference>
<dbReference type="GO" id="GO:0003824">
    <property type="term" value="F:catalytic activity"/>
    <property type="evidence" value="ECO:0007669"/>
    <property type="project" value="InterPro"/>
</dbReference>
<dbReference type="EMBL" id="JAKOGI010003937">
    <property type="protein sequence ID" value="KAJ8420047.1"/>
    <property type="molecule type" value="Genomic_DNA"/>
</dbReference>
<protein>
    <recommendedName>
        <fullName evidence="1">Endonuclease/exonuclease/phosphatase domain-containing protein</fullName>
    </recommendedName>
</protein>
<evidence type="ECO:0000313" key="3">
    <source>
        <dbReference type="Proteomes" id="UP001153076"/>
    </source>
</evidence>
<evidence type="ECO:0000259" key="1">
    <source>
        <dbReference type="Pfam" id="PF03372"/>
    </source>
</evidence>
<dbReference type="AlphaFoldDB" id="A0A9Q1JEG7"/>
<dbReference type="InterPro" id="IPR036691">
    <property type="entry name" value="Endo/exonu/phosph_ase_sf"/>
</dbReference>
<dbReference type="SUPFAM" id="SSF56219">
    <property type="entry name" value="DNase I-like"/>
    <property type="match status" value="1"/>
</dbReference>
<name>A0A9Q1JEG7_9CARY</name>
<accession>A0A9Q1JEG7</accession>
<evidence type="ECO:0000313" key="2">
    <source>
        <dbReference type="EMBL" id="KAJ8420047.1"/>
    </source>
</evidence>
<proteinExistence type="predicted"/>
<dbReference type="Pfam" id="PF03372">
    <property type="entry name" value="Exo_endo_phos"/>
    <property type="match status" value="1"/>
</dbReference>
<dbReference type="OrthoDB" id="1302012at2759"/>